<name>A0ACC1BX63_9ROSI</name>
<dbReference type="Proteomes" id="UP001164250">
    <property type="component" value="Chromosome 3"/>
</dbReference>
<protein>
    <submittedName>
        <fullName evidence="1">Uncharacterized protein</fullName>
    </submittedName>
</protein>
<sequence>MHPHRFPPYPSPPPLNAGTQILALLNNNSNSNSSNTNNSSINNFGSSIIIANNSCQRMAKGRHVSGDCVAYDVDVRVEGEREPMQLEVTPITKYGSDPELVLGRQIAVNTHYIVYGLKGGNVRVLNLNTASRALFRGHAKRVTDMVFFADDVHLLATVSVEGRVYVWKICEGPDEQDKPQITGDVVFAIQMFWLVATGKCVLRIDTAKADKGEGFSAEMPRRCSVDRLIDGVQLVGKHDGEVTDISFCQWTITRLVSASTDGTIKIWEDGKAGALATLKPHGGQPVNSAKFLTAPHQAGHIILVTAGPLNKEVKIWSSASEEGWLLPGDVESWKCTQTLDFRSSVEAQVEEAFFNQTVALSQAGLLLFANAKKNAIYSVHLDYGANPMATRMDYIGEFTVTMPILSFTGTTEPPGGHMVKLYCVQTLAIQQYALDLCQCLPPPTESVEDSDSAFKPSYSEVASARYPLRSTSLEAAALPENMTSNTDSNPISLARTTSDTNIFCMASPPLPLSPRLSRKLSGLGNAKNSSELGPSLGEHGGSQSIIDYSVDRQMDTIHANVSGVAAYDNDAKNEEKKIATKDISRVLNPSIMFKHPTHLITPSEILMSASSSETTNIIEGKDEEEANIQDVVVNSDVANAEVEVKEVGETRAAHGDEFGSYGETQNHVPENREKLFCSQASDLGIKMARESSAISAENHFVEEVQEVDGAGLTAQLSRPSVSGESEAQDSTKDVNGKTGSNSQVPDHSSSVPNSAGSFREPGRNSALTSAQADSSQIATMQSTLNQLMTMQKELQKQMSSVVTLPVTKEGRRLEACLGRGIEKAVKANTDALWARFQEENGKNEKLSRDRSQQITNLITNLINKDLTPVVEKAVKRELAAVGPAIVRTISPSIEKTISSTITESFQRGVSDKAVNMLDRSVNTRLEATVGRQIQAQFQTSGKIALQDALKSGVEASVFPAFEKSCKAIFEQVDATFQKGMAEHSTAALQHFESAHSPLALALRDSITSTSSLAQTLSGELADVQRKLISLAAAGGNPSVVNPLIPQLSNGPLHVLHDKVLCFLLFLVGYPNIKYSIFMLQVESSLDPAKELSRLISERKYEEAFIVALQRSDVSIVSWLCSQVDLHGILATVPLPLSQGVLLSLLQQLAFDINNDTHRKLAWLTDVAAAINPTDPVITMHARPIFDQVYQRLHHQRNSPTITGAELSSIRLLMHVINSMMMTCKPQ</sequence>
<comment type="caution">
    <text evidence="1">The sequence shown here is derived from an EMBL/GenBank/DDBJ whole genome shotgun (WGS) entry which is preliminary data.</text>
</comment>
<accession>A0ACC1BX63</accession>
<evidence type="ECO:0000313" key="2">
    <source>
        <dbReference type="Proteomes" id="UP001164250"/>
    </source>
</evidence>
<keyword evidence="2" id="KW-1185">Reference proteome</keyword>
<proteinExistence type="predicted"/>
<organism evidence="1 2">
    <name type="scientific">Pistacia atlantica</name>
    <dbReference type="NCBI Taxonomy" id="434234"/>
    <lineage>
        <taxon>Eukaryota</taxon>
        <taxon>Viridiplantae</taxon>
        <taxon>Streptophyta</taxon>
        <taxon>Embryophyta</taxon>
        <taxon>Tracheophyta</taxon>
        <taxon>Spermatophyta</taxon>
        <taxon>Magnoliopsida</taxon>
        <taxon>eudicotyledons</taxon>
        <taxon>Gunneridae</taxon>
        <taxon>Pentapetalae</taxon>
        <taxon>rosids</taxon>
        <taxon>malvids</taxon>
        <taxon>Sapindales</taxon>
        <taxon>Anacardiaceae</taxon>
        <taxon>Pistacia</taxon>
    </lineage>
</organism>
<evidence type="ECO:0000313" key="1">
    <source>
        <dbReference type="EMBL" id="KAJ0103524.1"/>
    </source>
</evidence>
<reference evidence="2" key="1">
    <citation type="journal article" date="2023" name="G3 (Bethesda)">
        <title>Genome assembly and association tests identify interacting loci associated with vigor, precocity, and sex in interspecific pistachio rootstocks.</title>
        <authorList>
            <person name="Palmer W."/>
            <person name="Jacygrad E."/>
            <person name="Sagayaradj S."/>
            <person name="Cavanaugh K."/>
            <person name="Han R."/>
            <person name="Bertier L."/>
            <person name="Beede B."/>
            <person name="Kafkas S."/>
            <person name="Golino D."/>
            <person name="Preece J."/>
            <person name="Michelmore R."/>
        </authorList>
    </citation>
    <scope>NUCLEOTIDE SEQUENCE [LARGE SCALE GENOMIC DNA]</scope>
</reference>
<gene>
    <name evidence="1" type="ORF">Patl1_03726</name>
</gene>
<dbReference type="EMBL" id="CM047899">
    <property type="protein sequence ID" value="KAJ0103524.1"/>
    <property type="molecule type" value="Genomic_DNA"/>
</dbReference>